<dbReference type="InterPro" id="IPR029044">
    <property type="entry name" value="Nucleotide-diphossugar_trans"/>
</dbReference>
<dbReference type="Proteomes" id="UP000309544">
    <property type="component" value="Unassembled WGS sequence"/>
</dbReference>
<organism evidence="1 2">
    <name type="scientific">Prosthecochloris vibrioformis</name>
    <name type="common">Chlorobium vibrioforme</name>
    <dbReference type="NCBI Taxonomy" id="1098"/>
    <lineage>
        <taxon>Bacteria</taxon>
        <taxon>Pseudomonadati</taxon>
        <taxon>Chlorobiota</taxon>
        <taxon>Chlorobiia</taxon>
        <taxon>Chlorobiales</taxon>
        <taxon>Chlorobiaceae</taxon>
        <taxon>Prosthecochloris</taxon>
    </lineage>
</organism>
<dbReference type="AlphaFoldDB" id="A0A5C4RZ78"/>
<keyword evidence="1" id="KW-0808">Transferase</keyword>
<dbReference type="RefSeq" id="WP_139626539.1">
    <property type="nucleotide sequence ID" value="NZ_VDCI01000004.1"/>
</dbReference>
<accession>A0A5C4RZ78</accession>
<sequence>MSKIGIGVISVNRPEFFSQCMASLPKSDVVIEVINGERNYSVCRDKVFYQKKTQNVAANKNVALKFLLEEANCDHIFLCEDDIRFEDQNLCQKYIETAENTGILHFNYGAHGFNNRDYDTQKPIVKKVVNYSINMKVDLYHHILGSWSYYHKSCLEQVGYMEESYNNAMEHVDHTFRIYKQAKKHPPFWWFADIHRSYDYIKDIKANFEGSIIRKSEDWQKNLQEACLLFQKRNGYTPMKVPELGFRYVEKELQEIYRTKEYSM</sequence>
<dbReference type="GO" id="GO:0016740">
    <property type="term" value="F:transferase activity"/>
    <property type="evidence" value="ECO:0007669"/>
    <property type="project" value="UniProtKB-KW"/>
</dbReference>
<name>A0A5C4RZ78_PROVB</name>
<proteinExistence type="predicted"/>
<reference evidence="1 2" key="1">
    <citation type="submission" date="2019-05" db="EMBL/GenBank/DDBJ databases">
        <title>Draft Whole-Genome sequence of the green sulfur bacterium Prosthecochloris vibrioformis DSM 260.</title>
        <authorList>
            <person name="Meyer T.E."/>
            <person name="Kyndt J.A."/>
        </authorList>
    </citation>
    <scope>NUCLEOTIDE SEQUENCE [LARGE SCALE GENOMIC DNA]</scope>
    <source>
        <strain evidence="1 2">DSM 260</strain>
    </source>
</reference>
<dbReference type="EMBL" id="VDCI01000004">
    <property type="protein sequence ID" value="TNJ36593.1"/>
    <property type="molecule type" value="Genomic_DNA"/>
</dbReference>
<gene>
    <name evidence="1" type="ORF">FGF68_05860</name>
</gene>
<keyword evidence="2" id="KW-1185">Reference proteome</keyword>
<evidence type="ECO:0000313" key="2">
    <source>
        <dbReference type="Proteomes" id="UP000309544"/>
    </source>
</evidence>
<evidence type="ECO:0000313" key="1">
    <source>
        <dbReference type="EMBL" id="TNJ36593.1"/>
    </source>
</evidence>
<dbReference type="Gene3D" id="3.90.550.10">
    <property type="entry name" value="Spore Coat Polysaccharide Biosynthesis Protein SpsA, Chain A"/>
    <property type="match status" value="1"/>
</dbReference>
<comment type="caution">
    <text evidence="1">The sequence shown here is derived from an EMBL/GenBank/DDBJ whole genome shotgun (WGS) entry which is preliminary data.</text>
</comment>
<dbReference type="SUPFAM" id="SSF53448">
    <property type="entry name" value="Nucleotide-diphospho-sugar transferases"/>
    <property type="match status" value="1"/>
</dbReference>
<protein>
    <submittedName>
        <fullName evidence="1">Glycosyltransferase subfamily GT2 protein</fullName>
    </submittedName>
</protein>